<dbReference type="EnsemblPlants" id="Pp3c3_9970V3.3">
    <property type="protein sequence ID" value="Pp3c3_9970V3.3"/>
    <property type="gene ID" value="Pp3c3_9970"/>
</dbReference>
<dbReference type="AlphaFoldDB" id="A0A7I4DGH4"/>
<dbReference type="Pfam" id="PF14215">
    <property type="entry name" value="bHLH-MYC_N"/>
    <property type="match status" value="1"/>
</dbReference>
<dbReference type="GO" id="GO:0005634">
    <property type="term" value="C:nucleus"/>
    <property type="evidence" value="ECO:0000318"/>
    <property type="project" value="GO_Central"/>
</dbReference>
<evidence type="ECO:0000259" key="6">
    <source>
        <dbReference type="PROSITE" id="PS50888"/>
    </source>
</evidence>
<reference evidence="7" key="3">
    <citation type="submission" date="2020-12" db="UniProtKB">
        <authorList>
            <consortium name="EnsemblPlants"/>
        </authorList>
    </citation>
    <scope>IDENTIFICATION</scope>
</reference>
<feature type="region of interest" description="Disordered" evidence="5">
    <location>
        <begin position="623"/>
        <end position="646"/>
    </location>
</feature>
<name>A0A7I4DGH4_PHYPA</name>
<dbReference type="Pfam" id="PF22754">
    <property type="entry name" value="bHLH-TF_ACT-like_plant"/>
    <property type="match status" value="1"/>
</dbReference>
<dbReference type="InterPro" id="IPR045084">
    <property type="entry name" value="AIB/MYC-like"/>
</dbReference>
<dbReference type="FunCoup" id="A0A7I4DGH4">
    <property type="interactions" value="298"/>
</dbReference>
<evidence type="ECO:0000256" key="2">
    <source>
        <dbReference type="ARBA" id="ARBA00023015"/>
    </source>
</evidence>
<feature type="domain" description="BHLH" evidence="6">
    <location>
        <begin position="534"/>
        <end position="583"/>
    </location>
</feature>
<dbReference type="PROSITE" id="PS50888">
    <property type="entry name" value="BHLH"/>
    <property type="match status" value="1"/>
</dbReference>
<keyword evidence="4" id="KW-0539">Nucleus</keyword>
<dbReference type="PANTHER" id="PTHR11514:SF43">
    <property type="entry name" value="TRANSCRIPTION FACTOR MYC2"/>
    <property type="match status" value="1"/>
</dbReference>
<accession>A0A7I4DGH4</accession>
<organism evidence="7 8">
    <name type="scientific">Physcomitrium patens</name>
    <name type="common">Spreading-leaved earth moss</name>
    <name type="synonym">Physcomitrella patens</name>
    <dbReference type="NCBI Taxonomy" id="3218"/>
    <lineage>
        <taxon>Eukaryota</taxon>
        <taxon>Viridiplantae</taxon>
        <taxon>Streptophyta</taxon>
        <taxon>Embryophyta</taxon>
        <taxon>Bryophyta</taxon>
        <taxon>Bryophytina</taxon>
        <taxon>Bryopsida</taxon>
        <taxon>Funariidae</taxon>
        <taxon>Funariales</taxon>
        <taxon>Funariaceae</taxon>
        <taxon>Physcomitrium</taxon>
    </lineage>
</organism>
<dbReference type="InterPro" id="IPR011598">
    <property type="entry name" value="bHLH_dom"/>
</dbReference>
<dbReference type="EMBL" id="ABEU02000003">
    <property type="status" value="NOT_ANNOTATED_CDS"/>
    <property type="molecule type" value="Genomic_DNA"/>
</dbReference>
<gene>
    <name evidence="7" type="primary">LOC112279918</name>
</gene>
<dbReference type="GO" id="GO:0000976">
    <property type="term" value="F:transcription cis-regulatory region binding"/>
    <property type="evidence" value="ECO:0000318"/>
    <property type="project" value="GO_Central"/>
</dbReference>
<dbReference type="SUPFAM" id="SSF47459">
    <property type="entry name" value="HLH, helix-loop-helix DNA-binding domain"/>
    <property type="match status" value="1"/>
</dbReference>
<evidence type="ECO:0000313" key="8">
    <source>
        <dbReference type="Proteomes" id="UP000006727"/>
    </source>
</evidence>
<comment type="subcellular location">
    <subcellularLocation>
        <location evidence="1">Nucleus</location>
    </subcellularLocation>
</comment>
<evidence type="ECO:0000256" key="1">
    <source>
        <dbReference type="ARBA" id="ARBA00004123"/>
    </source>
</evidence>
<protein>
    <recommendedName>
        <fullName evidence="6">BHLH domain-containing protein</fullName>
    </recommendedName>
</protein>
<dbReference type="CDD" id="cd11449">
    <property type="entry name" value="bHLH_AtAIB_like"/>
    <property type="match status" value="1"/>
</dbReference>
<reference evidence="7 8" key="2">
    <citation type="journal article" date="2018" name="Plant J.">
        <title>The Physcomitrella patens chromosome-scale assembly reveals moss genome structure and evolution.</title>
        <authorList>
            <person name="Lang D."/>
            <person name="Ullrich K.K."/>
            <person name="Murat F."/>
            <person name="Fuchs J."/>
            <person name="Jenkins J."/>
            <person name="Haas F.B."/>
            <person name="Piednoel M."/>
            <person name="Gundlach H."/>
            <person name="Van Bel M."/>
            <person name="Meyberg R."/>
            <person name="Vives C."/>
            <person name="Morata J."/>
            <person name="Symeonidi A."/>
            <person name="Hiss M."/>
            <person name="Muchero W."/>
            <person name="Kamisugi Y."/>
            <person name="Saleh O."/>
            <person name="Blanc G."/>
            <person name="Decker E.L."/>
            <person name="van Gessel N."/>
            <person name="Grimwood J."/>
            <person name="Hayes R.D."/>
            <person name="Graham S.W."/>
            <person name="Gunter L.E."/>
            <person name="McDaniel S.F."/>
            <person name="Hoernstein S.N.W."/>
            <person name="Larsson A."/>
            <person name="Li F.W."/>
            <person name="Perroud P.F."/>
            <person name="Phillips J."/>
            <person name="Ranjan P."/>
            <person name="Rokshar D.S."/>
            <person name="Rothfels C.J."/>
            <person name="Schneider L."/>
            <person name="Shu S."/>
            <person name="Stevenson D.W."/>
            <person name="Thummler F."/>
            <person name="Tillich M."/>
            <person name="Villarreal Aguilar J.C."/>
            <person name="Widiez T."/>
            <person name="Wong G.K."/>
            <person name="Wymore A."/>
            <person name="Zhang Y."/>
            <person name="Zimmer A.D."/>
            <person name="Quatrano R.S."/>
            <person name="Mayer K.F.X."/>
            <person name="Goodstein D."/>
            <person name="Casacuberta J.M."/>
            <person name="Vandepoele K."/>
            <person name="Reski R."/>
            <person name="Cuming A.C."/>
            <person name="Tuskan G.A."/>
            <person name="Maumus F."/>
            <person name="Salse J."/>
            <person name="Schmutz J."/>
            <person name="Rensing S.A."/>
        </authorList>
    </citation>
    <scope>NUCLEOTIDE SEQUENCE [LARGE SCALE GENOMIC DNA]</scope>
    <source>
        <strain evidence="7 8">cv. Gransden 2004</strain>
    </source>
</reference>
<dbReference type="PANTHER" id="PTHR11514">
    <property type="entry name" value="MYC"/>
    <property type="match status" value="1"/>
</dbReference>
<keyword evidence="8" id="KW-1185">Reference proteome</keyword>
<feature type="region of interest" description="Disordered" evidence="5">
    <location>
        <begin position="437"/>
        <end position="546"/>
    </location>
</feature>
<keyword evidence="2" id="KW-0805">Transcription regulation</keyword>
<dbReference type="KEGG" id="ppp:112279918"/>
<dbReference type="Gene3D" id="4.10.280.10">
    <property type="entry name" value="Helix-loop-helix DNA-binding domain"/>
    <property type="match status" value="1"/>
</dbReference>
<evidence type="ECO:0000256" key="3">
    <source>
        <dbReference type="ARBA" id="ARBA00023163"/>
    </source>
</evidence>
<evidence type="ECO:0000256" key="4">
    <source>
        <dbReference type="ARBA" id="ARBA00023242"/>
    </source>
</evidence>
<keyword evidence="3" id="KW-0804">Transcription</keyword>
<dbReference type="Gramene" id="Pp3c3_9970V3.2">
    <property type="protein sequence ID" value="Pp3c3_9970V3.2"/>
    <property type="gene ID" value="Pp3c3_9970"/>
</dbReference>
<dbReference type="Gramene" id="Pp3c3_9970V3.3">
    <property type="protein sequence ID" value="Pp3c3_9970V3.3"/>
    <property type="gene ID" value="Pp3c3_9970"/>
</dbReference>
<dbReference type="InterPro" id="IPR025610">
    <property type="entry name" value="MYC/MYB_N"/>
</dbReference>
<dbReference type="Proteomes" id="UP000006727">
    <property type="component" value="Chromosome 3"/>
</dbReference>
<dbReference type="Pfam" id="PF00010">
    <property type="entry name" value="HLH"/>
    <property type="match status" value="1"/>
</dbReference>
<dbReference type="GO" id="GO:0046983">
    <property type="term" value="F:protein dimerization activity"/>
    <property type="evidence" value="ECO:0007669"/>
    <property type="project" value="InterPro"/>
</dbReference>
<dbReference type="SMART" id="SM00353">
    <property type="entry name" value="HLH"/>
    <property type="match status" value="1"/>
</dbReference>
<dbReference type="InterPro" id="IPR054502">
    <property type="entry name" value="bHLH-TF_ACT-like_plant"/>
</dbReference>
<evidence type="ECO:0000256" key="5">
    <source>
        <dbReference type="SAM" id="MobiDB-lite"/>
    </source>
</evidence>
<dbReference type="GO" id="GO:0003700">
    <property type="term" value="F:DNA-binding transcription factor activity"/>
    <property type="evidence" value="ECO:0000318"/>
    <property type="project" value="GO_Central"/>
</dbReference>
<dbReference type="EnsemblPlants" id="Pp3c3_9970V3.2">
    <property type="protein sequence ID" value="Pp3c3_9970V3.2"/>
    <property type="gene ID" value="Pp3c3_9970"/>
</dbReference>
<dbReference type="GO" id="GO:0006355">
    <property type="term" value="P:regulation of DNA-templated transcription"/>
    <property type="evidence" value="ECO:0000318"/>
    <property type="project" value="GO_Central"/>
</dbReference>
<sequence length="752" mass="82543">MVMMMETQVPSFWDAGDSAMIEAFMGPAYGIPSSYEVQDDLASTTEKGLELSETVLLRRLHTLVEETSSNWTYGIFWQLSRSPSGELMLGWGDGYFKGPKENEISEKRIDQGGSEEDQQLRRKVLRELQSLVSNTEEDVSDYVTDTEWFYLVSMSHSFAYGVGTPGQALATESPVWLTEANKAPNHICTRAHLAKMAGIQTIVCVPTRTGVVELGSTDLISQNMDVVHHIKMVFDEPFWGANRSQVMAQSLLMDSDATFFPPSPSIMSMGTTSAFASSPSVASRGSTLGKDHESHYRGRNVSVEKIGSSMASTSFDTLDYMWQQSDEMQFNDGVSVGTTEKDQGQSRLYYPVLGPPVLVEKLPFSATSLISRTRAAEVKHSSMLQNVEKLASEDQKPSSLPHIKVHTTHSYPEKTGAGELSQVLSTPDLRQSIEMKLPAQVETRRAPGITGGATKPVAEKAKPVPKPPQQQQTAISGPPASASGRSSFDQSEHDSFQESEAEISFKESSAVEFSLNVGTKPPRKRGRKPANDREEPLSHVQAERQRREKLNQRFYALRAVVPNVSKMDKASLLGDAIAYINELTSKLQSAEAQIKDLKGHVVGSSDKSQESLSIARGSMDNSTIDGLSIRPQGSVNSTSISGNAPSGTKPTIAVHILGQEAMIRINCLKDSVALLQMMMALQELRLEVRHSNTSTTQDMVLHIVIVKIEPTEHYTQEQLCAILERSCQPYSCSTKDEGHGLSEKLGSSRRSQ</sequence>
<reference evidence="7 8" key="1">
    <citation type="journal article" date="2008" name="Science">
        <title>The Physcomitrella genome reveals evolutionary insights into the conquest of land by plants.</title>
        <authorList>
            <person name="Rensing S."/>
            <person name="Lang D."/>
            <person name="Zimmer A."/>
            <person name="Terry A."/>
            <person name="Salamov A."/>
            <person name="Shapiro H."/>
            <person name="Nishiyama T."/>
            <person name="Perroud P.-F."/>
            <person name="Lindquist E."/>
            <person name="Kamisugi Y."/>
            <person name="Tanahashi T."/>
            <person name="Sakakibara K."/>
            <person name="Fujita T."/>
            <person name="Oishi K."/>
            <person name="Shin-I T."/>
            <person name="Kuroki Y."/>
            <person name="Toyoda A."/>
            <person name="Suzuki Y."/>
            <person name="Hashimoto A."/>
            <person name="Yamaguchi K."/>
            <person name="Sugano A."/>
            <person name="Kohara Y."/>
            <person name="Fujiyama A."/>
            <person name="Anterola A."/>
            <person name="Aoki S."/>
            <person name="Ashton N."/>
            <person name="Barbazuk W.B."/>
            <person name="Barker E."/>
            <person name="Bennetzen J."/>
            <person name="Bezanilla M."/>
            <person name="Blankenship R."/>
            <person name="Cho S.H."/>
            <person name="Dutcher S."/>
            <person name="Estelle M."/>
            <person name="Fawcett J.A."/>
            <person name="Gundlach H."/>
            <person name="Hanada K."/>
            <person name="Heyl A."/>
            <person name="Hicks K.A."/>
            <person name="Hugh J."/>
            <person name="Lohr M."/>
            <person name="Mayer K."/>
            <person name="Melkozernov A."/>
            <person name="Murata T."/>
            <person name="Nelson D."/>
            <person name="Pils B."/>
            <person name="Prigge M."/>
            <person name="Reiss B."/>
            <person name="Renner T."/>
            <person name="Rombauts S."/>
            <person name="Rushton P."/>
            <person name="Sanderfoot A."/>
            <person name="Schween G."/>
            <person name="Shiu S.-H."/>
            <person name="Stueber K."/>
            <person name="Theodoulou F.L."/>
            <person name="Tu H."/>
            <person name="Van de Peer Y."/>
            <person name="Verrier P.J."/>
            <person name="Waters E."/>
            <person name="Wood A."/>
            <person name="Yang L."/>
            <person name="Cove D."/>
            <person name="Cuming A."/>
            <person name="Hasebe M."/>
            <person name="Lucas S."/>
            <person name="Mishler D.B."/>
            <person name="Reski R."/>
            <person name="Grigoriev I."/>
            <person name="Quatrano R.S."/>
            <person name="Boore J.L."/>
        </authorList>
    </citation>
    <scope>NUCLEOTIDE SEQUENCE [LARGE SCALE GENOMIC DNA]</scope>
    <source>
        <strain evidence="7 8">cv. Gransden 2004</strain>
    </source>
</reference>
<feature type="compositionally biased region" description="Low complexity" evidence="5">
    <location>
        <begin position="469"/>
        <end position="487"/>
    </location>
</feature>
<dbReference type="RefSeq" id="XP_024370448.1">
    <property type="nucleotide sequence ID" value="XM_024514680.2"/>
</dbReference>
<feature type="compositionally biased region" description="Basic and acidic residues" evidence="5">
    <location>
        <begin position="529"/>
        <end position="546"/>
    </location>
</feature>
<dbReference type="InterPro" id="IPR036638">
    <property type="entry name" value="HLH_DNA-bd_sf"/>
</dbReference>
<dbReference type="OrthoDB" id="1926382at2759"/>
<evidence type="ECO:0000313" key="7">
    <source>
        <dbReference type="EnsemblPlants" id="Pp3c3_9970V3.2"/>
    </source>
</evidence>
<dbReference type="GeneID" id="112279918"/>
<proteinExistence type="predicted"/>